<gene>
    <name evidence="7" type="ORF">PIIN_05747</name>
</gene>
<feature type="transmembrane region" description="Helical" evidence="6">
    <location>
        <begin position="102"/>
        <end position="120"/>
    </location>
</feature>
<feature type="transmembrane region" description="Helical" evidence="6">
    <location>
        <begin position="201"/>
        <end position="223"/>
    </location>
</feature>
<dbReference type="InterPro" id="IPR011701">
    <property type="entry name" value="MFS"/>
</dbReference>
<feature type="transmembrane region" description="Helical" evidence="6">
    <location>
        <begin position="235"/>
        <end position="254"/>
    </location>
</feature>
<protein>
    <recommendedName>
        <fullName evidence="9">Major facilitator superfamily (MFS) profile domain-containing protein</fullName>
    </recommendedName>
</protein>
<dbReference type="HOGENOM" id="CLU_017517_1_0_1"/>
<dbReference type="OMA" id="ALCIMQS"/>
<dbReference type="Proteomes" id="UP000007148">
    <property type="component" value="Unassembled WGS sequence"/>
</dbReference>
<feature type="transmembrane region" description="Helical" evidence="6">
    <location>
        <begin position="511"/>
        <end position="528"/>
    </location>
</feature>
<evidence type="ECO:0008006" key="9">
    <source>
        <dbReference type="Google" id="ProtNLM"/>
    </source>
</evidence>
<feature type="region of interest" description="Disordered" evidence="5">
    <location>
        <begin position="540"/>
        <end position="564"/>
    </location>
</feature>
<evidence type="ECO:0000256" key="5">
    <source>
        <dbReference type="SAM" id="MobiDB-lite"/>
    </source>
</evidence>
<dbReference type="GO" id="GO:0016020">
    <property type="term" value="C:membrane"/>
    <property type="evidence" value="ECO:0007669"/>
    <property type="project" value="UniProtKB-SubCell"/>
</dbReference>
<comment type="caution">
    <text evidence="7">The sequence shown here is derived from an EMBL/GenBank/DDBJ whole genome shotgun (WGS) entry which is preliminary data.</text>
</comment>
<keyword evidence="3 6" id="KW-1133">Transmembrane helix</keyword>
<feature type="transmembrane region" description="Helical" evidence="6">
    <location>
        <begin position="431"/>
        <end position="452"/>
    </location>
</feature>
<keyword evidence="2 6" id="KW-0812">Transmembrane</keyword>
<sequence>MSGPVSDRDPLLPQARRSQSRWRRPHPRWLIPLALVASLARGLTLAARVQIVTRLSCDALHRPSRVTAGDLQITSDDLTALAIPTICFTDPAVLASAARVQMLLTVLSGGLAAFTAGRWGKFSDKSGRTKTMSAALLGLVMAEAIYALVSLRHLPFKRRHGHRLLILAPILEGLFGSWPTLQATMNAYLSDITPNGSTSRMFSRFLGLLYIGFAVGPSVASFILRQTVTKDLTPLFYLSSLFYLLSFLFILVVVPESLQPSDKQAPSTSDIQIPARPLSPHYAPYAPFLKLLAPLAALRPRRAGAMRKDYTLTIMAVSYFIYLMSLALYQVKYLYAEHVFSWDAGRVSFPNLDLLPSLTFAARILHLIYGLCSRNHVALWVFVFRPRPLRGRASISPRRELSFDLSLVRFSIFLDVLSHGAVVLAPTQSQSWFVLATTLTSLGSASVPSYSSTVLGYVRYRTAQGEQAEEEDVGALFGALATLQSLGQTIIGPILFGLVSSATVSQYPKGIFVLAFGLASAALVLMLLTRPRKRVILVGARKDPKSPRGRGRSAIPKDITPPTS</sequence>
<keyword evidence="4 6" id="KW-0472">Membrane</keyword>
<feature type="transmembrane region" description="Helical" evidence="6">
    <location>
        <begin position="29"/>
        <end position="47"/>
    </location>
</feature>
<evidence type="ECO:0000313" key="8">
    <source>
        <dbReference type="Proteomes" id="UP000007148"/>
    </source>
</evidence>
<dbReference type="eggNOG" id="KOG2816">
    <property type="taxonomic scope" value="Eukaryota"/>
</dbReference>
<reference evidence="7 8" key="1">
    <citation type="journal article" date="2011" name="PLoS Pathog.">
        <title>Endophytic Life Strategies Decoded by Genome and Transcriptome Analyses of the Mutualistic Root Symbiont Piriformospora indica.</title>
        <authorList>
            <person name="Zuccaro A."/>
            <person name="Lahrmann U."/>
            <person name="Guldener U."/>
            <person name="Langen G."/>
            <person name="Pfiffi S."/>
            <person name="Biedenkopf D."/>
            <person name="Wong P."/>
            <person name="Samans B."/>
            <person name="Grimm C."/>
            <person name="Basiewicz M."/>
            <person name="Murat C."/>
            <person name="Martin F."/>
            <person name="Kogel K.H."/>
        </authorList>
    </citation>
    <scope>NUCLEOTIDE SEQUENCE [LARGE SCALE GENOMIC DNA]</scope>
    <source>
        <strain evidence="7 8">DSM 11827</strain>
    </source>
</reference>
<dbReference type="InterPro" id="IPR036259">
    <property type="entry name" value="MFS_trans_sf"/>
</dbReference>
<evidence type="ECO:0000256" key="4">
    <source>
        <dbReference type="ARBA" id="ARBA00023136"/>
    </source>
</evidence>
<evidence type="ECO:0000256" key="3">
    <source>
        <dbReference type="ARBA" id="ARBA00022989"/>
    </source>
</evidence>
<dbReference type="Pfam" id="PF07690">
    <property type="entry name" value="MFS_1"/>
    <property type="match status" value="1"/>
</dbReference>
<dbReference type="SUPFAM" id="SSF103473">
    <property type="entry name" value="MFS general substrate transporter"/>
    <property type="match status" value="1"/>
</dbReference>
<dbReference type="FunCoup" id="G4TKH1">
    <property type="interactions" value="19"/>
</dbReference>
<feature type="transmembrane region" description="Helical" evidence="6">
    <location>
        <begin position="473"/>
        <end position="499"/>
    </location>
</feature>
<dbReference type="PANTHER" id="PTHR23507">
    <property type="entry name" value="ZGC:174356"/>
    <property type="match status" value="1"/>
</dbReference>
<feature type="transmembrane region" description="Helical" evidence="6">
    <location>
        <begin position="310"/>
        <end position="331"/>
    </location>
</feature>
<evidence type="ECO:0000256" key="6">
    <source>
        <dbReference type="SAM" id="Phobius"/>
    </source>
</evidence>
<feature type="transmembrane region" description="Helical" evidence="6">
    <location>
        <begin position="360"/>
        <end position="384"/>
    </location>
</feature>
<organism evidence="7 8">
    <name type="scientific">Serendipita indica (strain DSM 11827)</name>
    <name type="common">Root endophyte fungus</name>
    <name type="synonym">Piriformospora indica</name>
    <dbReference type="NCBI Taxonomy" id="1109443"/>
    <lineage>
        <taxon>Eukaryota</taxon>
        <taxon>Fungi</taxon>
        <taxon>Dikarya</taxon>
        <taxon>Basidiomycota</taxon>
        <taxon>Agaricomycotina</taxon>
        <taxon>Agaricomycetes</taxon>
        <taxon>Sebacinales</taxon>
        <taxon>Serendipitaceae</taxon>
        <taxon>Serendipita</taxon>
    </lineage>
</organism>
<keyword evidence="8" id="KW-1185">Reference proteome</keyword>
<dbReference type="PANTHER" id="PTHR23507:SF1">
    <property type="entry name" value="FI18259P1-RELATED"/>
    <property type="match status" value="1"/>
</dbReference>
<dbReference type="OrthoDB" id="3026777at2759"/>
<proteinExistence type="predicted"/>
<dbReference type="InParanoid" id="G4TKH1"/>
<feature type="transmembrane region" description="Helical" evidence="6">
    <location>
        <begin position="405"/>
        <end position="425"/>
    </location>
</feature>
<feature type="transmembrane region" description="Helical" evidence="6">
    <location>
        <begin position="132"/>
        <end position="151"/>
    </location>
</feature>
<dbReference type="Gene3D" id="1.20.1250.20">
    <property type="entry name" value="MFS general substrate transporter like domains"/>
    <property type="match status" value="1"/>
</dbReference>
<evidence type="ECO:0000313" key="7">
    <source>
        <dbReference type="EMBL" id="CCA71812.1"/>
    </source>
</evidence>
<dbReference type="EMBL" id="CAFZ01000135">
    <property type="protein sequence ID" value="CCA71812.1"/>
    <property type="molecule type" value="Genomic_DNA"/>
</dbReference>
<evidence type="ECO:0000256" key="2">
    <source>
        <dbReference type="ARBA" id="ARBA00022692"/>
    </source>
</evidence>
<feature type="transmembrane region" description="Helical" evidence="6">
    <location>
        <begin position="163"/>
        <end position="181"/>
    </location>
</feature>
<dbReference type="AlphaFoldDB" id="G4TKH1"/>
<evidence type="ECO:0000256" key="1">
    <source>
        <dbReference type="ARBA" id="ARBA00004141"/>
    </source>
</evidence>
<comment type="subcellular location">
    <subcellularLocation>
        <location evidence="1">Membrane</location>
        <topology evidence="1">Multi-pass membrane protein</topology>
    </subcellularLocation>
</comment>
<feature type="transmembrane region" description="Helical" evidence="6">
    <location>
        <begin position="282"/>
        <end position="298"/>
    </location>
</feature>
<accession>G4TKH1</accession>
<dbReference type="GO" id="GO:0022857">
    <property type="term" value="F:transmembrane transporter activity"/>
    <property type="evidence" value="ECO:0007669"/>
    <property type="project" value="InterPro"/>
</dbReference>
<name>G4TKH1_SERID</name>